<keyword evidence="3" id="KW-1185">Reference proteome</keyword>
<accession>A0ABQ5C8F4</accession>
<comment type="caution">
    <text evidence="2">The sequence shown here is derived from an EMBL/GenBank/DDBJ whole genome shotgun (WGS) entry which is preliminary data.</text>
</comment>
<evidence type="ECO:0000256" key="1">
    <source>
        <dbReference type="SAM" id="MobiDB-lite"/>
    </source>
</evidence>
<proteinExistence type="predicted"/>
<evidence type="ECO:0000313" key="3">
    <source>
        <dbReference type="Proteomes" id="UP001151760"/>
    </source>
</evidence>
<sequence length="188" mass="21451">MANKAVGSTRGNKAVGSMGEVTWLTTEELDEEAYRECMEEQVKEQAKNDVEQEKLDKERREEREWEEKNDYFNPANFREYSLEETPFNHTYAKTSETTNVAEGIGSAMEEELSAPAVDKGKGVESVAKQDSAPKKKRGRPPSQVDGFKIYHKNRERSERIANMKLKKAFEFDKHGTGSTPDKAFDVFE</sequence>
<evidence type="ECO:0000313" key="2">
    <source>
        <dbReference type="EMBL" id="GJT23361.1"/>
    </source>
</evidence>
<dbReference type="EMBL" id="BQNB010014049">
    <property type="protein sequence ID" value="GJT23361.1"/>
    <property type="molecule type" value="Genomic_DNA"/>
</dbReference>
<gene>
    <name evidence="2" type="ORF">Tco_0893298</name>
</gene>
<reference evidence="2" key="1">
    <citation type="journal article" date="2022" name="Int. J. Mol. Sci.">
        <title>Draft Genome of Tanacetum Coccineum: Genomic Comparison of Closely Related Tanacetum-Family Plants.</title>
        <authorList>
            <person name="Yamashiro T."/>
            <person name="Shiraishi A."/>
            <person name="Nakayama K."/>
            <person name="Satake H."/>
        </authorList>
    </citation>
    <scope>NUCLEOTIDE SEQUENCE</scope>
</reference>
<dbReference type="Proteomes" id="UP001151760">
    <property type="component" value="Unassembled WGS sequence"/>
</dbReference>
<feature type="region of interest" description="Disordered" evidence="1">
    <location>
        <begin position="40"/>
        <end position="67"/>
    </location>
</feature>
<reference evidence="2" key="2">
    <citation type="submission" date="2022-01" db="EMBL/GenBank/DDBJ databases">
        <authorList>
            <person name="Yamashiro T."/>
            <person name="Shiraishi A."/>
            <person name="Satake H."/>
            <person name="Nakayama K."/>
        </authorList>
    </citation>
    <scope>NUCLEOTIDE SEQUENCE</scope>
</reference>
<feature type="region of interest" description="Disordered" evidence="1">
    <location>
        <begin position="109"/>
        <end position="153"/>
    </location>
</feature>
<name>A0ABQ5C8F4_9ASTR</name>
<protein>
    <submittedName>
        <fullName evidence="2">Uncharacterized protein</fullName>
    </submittedName>
</protein>
<organism evidence="2 3">
    <name type="scientific">Tanacetum coccineum</name>
    <dbReference type="NCBI Taxonomy" id="301880"/>
    <lineage>
        <taxon>Eukaryota</taxon>
        <taxon>Viridiplantae</taxon>
        <taxon>Streptophyta</taxon>
        <taxon>Embryophyta</taxon>
        <taxon>Tracheophyta</taxon>
        <taxon>Spermatophyta</taxon>
        <taxon>Magnoliopsida</taxon>
        <taxon>eudicotyledons</taxon>
        <taxon>Gunneridae</taxon>
        <taxon>Pentapetalae</taxon>
        <taxon>asterids</taxon>
        <taxon>campanulids</taxon>
        <taxon>Asterales</taxon>
        <taxon>Asteraceae</taxon>
        <taxon>Asteroideae</taxon>
        <taxon>Anthemideae</taxon>
        <taxon>Anthemidinae</taxon>
        <taxon>Tanacetum</taxon>
    </lineage>
</organism>